<keyword evidence="4" id="KW-1185">Reference proteome</keyword>
<dbReference type="PANTHER" id="PTHR11820">
    <property type="entry name" value="ACYLPYRUVASE"/>
    <property type="match status" value="1"/>
</dbReference>
<dbReference type="GO" id="GO:0046872">
    <property type="term" value="F:metal ion binding"/>
    <property type="evidence" value="ECO:0007669"/>
    <property type="project" value="UniProtKB-KW"/>
</dbReference>
<feature type="domain" description="Fumarylacetoacetase-like C-terminal" evidence="2">
    <location>
        <begin position="6"/>
        <end position="185"/>
    </location>
</feature>
<comment type="caution">
    <text evidence="3">The sequence shown here is derived from an EMBL/GenBank/DDBJ whole genome shotgun (WGS) entry which is preliminary data.</text>
</comment>
<reference evidence="4" key="1">
    <citation type="journal article" date="2018" name="Front. Microbiol.">
        <title>Genome-Based Analysis Reveals the Taxonomy and Diversity of the Family Idiomarinaceae.</title>
        <authorList>
            <person name="Liu Y."/>
            <person name="Lai Q."/>
            <person name="Shao Z."/>
        </authorList>
    </citation>
    <scope>NUCLEOTIDE SEQUENCE [LARGE SCALE GENOMIC DNA]</scope>
    <source>
        <strain evidence="4">BH195</strain>
    </source>
</reference>
<gene>
    <name evidence="3" type="ORF">CWI69_02005</name>
</gene>
<organism evidence="3 4">
    <name type="scientific">Pseudidiomarina halophila</name>
    <dbReference type="NCBI Taxonomy" id="1449799"/>
    <lineage>
        <taxon>Bacteria</taxon>
        <taxon>Pseudomonadati</taxon>
        <taxon>Pseudomonadota</taxon>
        <taxon>Gammaproteobacteria</taxon>
        <taxon>Alteromonadales</taxon>
        <taxon>Idiomarinaceae</taxon>
        <taxon>Pseudidiomarina</taxon>
    </lineage>
</organism>
<dbReference type="Gene3D" id="3.90.850.10">
    <property type="entry name" value="Fumarylacetoacetase-like, C-terminal domain"/>
    <property type="match status" value="1"/>
</dbReference>
<dbReference type="EMBL" id="PIPW01000001">
    <property type="protein sequence ID" value="RUO54219.1"/>
    <property type="molecule type" value="Genomic_DNA"/>
</dbReference>
<dbReference type="SUPFAM" id="SSF56529">
    <property type="entry name" value="FAH"/>
    <property type="match status" value="1"/>
</dbReference>
<dbReference type="AlphaFoldDB" id="A0A432XZS2"/>
<dbReference type="PANTHER" id="PTHR11820:SF7">
    <property type="entry name" value="ACYLPYRUVASE FAHD1, MITOCHONDRIAL"/>
    <property type="match status" value="1"/>
</dbReference>
<keyword evidence="3" id="KW-0378">Hydrolase</keyword>
<dbReference type="Pfam" id="PF01557">
    <property type="entry name" value="FAA_hydrolase"/>
    <property type="match status" value="1"/>
</dbReference>
<dbReference type="GO" id="GO:0018773">
    <property type="term" value="F:acetylpyruvate hydrolase activity"/>
    <property type="evidence" value="ECO:0007669"/>
    <property type="project" value="TreeGrafter"/>
</dbReference>
<accession>A0A432XZS2</accession>
<evidence type="ECO:0000313" key="3">
    <source>
        <dbReference type="EMBL" id="RUO54219.1"/>
    </source>
</evidence>
<sequence>MMKPSKIVCVGRNYAAHAAELNNPIPAEPLLFIKPPSSLASLPNVAIPTQQGACHHELELAVQVGERLRRVTPQRALEALCQVTLALDLTLRDVQDKLKQQGQPWERAKAFDGACVLAPWLPITDSAALQSATFELYCDAQLRQQGDAQQMLLPIAELVAHISHVFTLEPGDIVLTGTPAGVGPLTVGQQLDLHLHIAGQSYQWQGQVQAND</sequence>
<dbReference type="NCBIfam" id="NF007967">
    <property type="entry name" value="PRK10691.1"/>
    <property type="match status" value="1"/>
</dbReference>
<keyword evidence="1" id="KW-0479">Metal-binding</keyword>
<proteinExistence type="predicted"/>
<dbReference type="InterPro" id="IPR011234">
    <property type="entry name" value="Fumarylacetoacetase-like_C"/>
</dbReference>
<dbReference type="OrthoDB" id="9805307at2"/>
<evidence type="ECO:0000256" key="1">
    <source>
        <dbReference type="ARBA" id="ARBA00022723"/>
    </source>
</evidence>
<evidence type="ECO:0000259" key="2">
    <source>
        <dbReference type="Pfam" id="PF01557"/>
    </source>
</evidence>
<protein>
    <submittedName>
        <fullName evidence="3">Fumarylacetoacetate hydrolase</fullName>
    </submittedName>
</protein>
<name>A0A432XZS2_9GAMM</name>
<dbReference type="RefSeq" id="WP_126761410.1">
    <property type="nucleotide sequence ID" value="NZ_JBHLTZ010000004.1"/>
</dbReference>
<dbReference type="InterPro" id="IPR036663">
    <property type="entry name" value="Fumarylacetoacetase_C_sf"/>
</dbReference>
<evidence type="ECO:0000313" key="4">
    <source>
        <dbReference type="Proteomes" id="UP000287198"/>
    </source>
</evidence>
<dbReference type="Proteomes" id="UP000287198">
    <property type="component" value="Unassembled WGS sequence"/>
</dbReference>